<feature type="transmembrane region" description="Helical" evidence="9">
    <location>
        <begin position="77"/>
        <end position="96"/>
    </location>
</feature>
<feature type="transmembrane region" description="Helical" evidence="9">
    <location>
        <begin position="327"/>
        <end position="348"/>
    </location>
</feature>
<evidence type="ECO:0000256" key="9">
    <source>
        <dbReference type="SAM" id="Phobius"/>
    </source>
</evidence>
<dbReference type="AlphaFoldDB" id="A0A317ZFV5"/>
<feature type="transmembrane region" description="Helical" evidence="9">
    <location>
        <begin position="222"/>
        <end position="245"/>
    </location>
</feature>
<sequence>MDSSTASPFLGVLLHAIGGLAAASFYLPFRKVRTWPWENAWLMGGLFSWLIAPAVAALFLAPRSWQVLSEAPLKSLFWTWFFGFLWGIGGLTFGLTMRYLGIALGYAVALGMCAAFGTLIPPIFDGSIVEIATSGSGQVILGGVAVCMAGIAMSGRAGLRKERELSDEKKQASVAEFHFGKGMLVALVAGVMSACMAFGFAAGKPIAALSVEAGIGPLWQNLPVLIAVLLGGFCFNLLWCGSLMIKRGSLSLYWGGQGRSEPEPLADAVPDASAAAAAEAGAVPETGSAAPGAPLFNYLWCAIAGVTWYLQFFFYGMGTTQMGAYEFSSWTLHMAAIIIFSTVWGILLREWAGTRKATHYWIAAGLLTLVLSTLIIGWGNLLGAQATGH</sequence>
<dbReference type="GO" id="GO:0015293">
    <property type="term" value="F:symporter activity"/>
    <property type="evidence" value="ECO:0007669"/>
    <property type="project" value="UniProtKB-KW"/>
</dbReference>
<name>A0A317ZFV5_9BACT</name>
<evidence type="ECO:0000256" key="8">
    <source>
        <dbReference type="ARBA" id="ARBA00023136"/>
    </source>
</evidence>
<dbReference type="OrthoDB" id="9790043at2"/>
<feature type="transmembrane region" description="Helical" evidence="9">
    <location>
        <begin position="41"/>
        <end position="65"/>
    </location>
</feature>
<feature type="transmembrane region" description="Helical" evidence="9">
    <location>
        <begin position="103"/>
        <end position="124"/>
    </location>
</feature>
<keyword evidence="7 9" id="KW-1133">Transmembrane helix</keyword>
<dbReference type="RefSeq" id="WP_110130858.1">
    <property type="nucleotide sequence ID" value="NZ_QHJQ01000004.1"/>
</dbReference>
<evidence type="ECO:0000256" key="6">
    <source>
        <dbReference type="ARBA" id="ARBA00022847"/>
    </source>
</evidence>
<evidence type="ECO:0000256" key="3">
    <source>
        <dbReference type="ARBA" id="ARBA00022519"/>
    </source>
</evidence>
<dbReference type="FunCoup" id="A0A317ZFV5">
    <property type="interactions" value="5"/>
</dbReference>
<keyword evidence="6" id="KW-0769">Symport</keyword>
<dbReference type="Proteomes" id="UP000247099">
    <property type="component" value="Unassembled WGS sequence"/>
</dbReference>
<evidence type="ECO:0000256" key="4">
    <source>
        <dbReference type="ARBA" id="ARBA00022597"/>
    </source>
</evidence>
<gene>
    <name evidence="10" type="ORF">DDZ13_07700</name>
</gene>
<protein>
    <submittedName>
        <fullName evidence="10">Rhamnose/proton symporter RhaT</fullName>
    </submittedName>
</protein>
<dbReference type="GO" id="GO:0015153">
    <property type="term" value="F:rhamnose transmembrane transporter activity"/>
    <property type="evidence" value="ECO:0007669"/>
    <property type="project" value="InterPro"/>
</dbReference>
<feature type="transmembrane region" description="Helical" evidence="9">
    <location>
        <begin position="360"/>
        <end position="381"/>
    </location>
</feature>
<evidence type="ECO:0000256" key="1">
    <source>
        <dbReference type="ARBA" id="ARBA00022448"/>
    </source>
</evidence>
<keyword evidence="5 9" id="KW-0812">Transmembrane</keyword>
<proteinExistence type="predicted"/>
<feature type="transmembrane region" description="Helical" evidence="9">
    <location>
        <begin position="179"/>
        <end position="202"/>
    </location>
</feature>
<dbReference type="Pfam" id="PF06379">
    <property type="entry name" value="RhaT"/>
    <property type="match status" value="2"/>
</dbReference>
<accession>A0A317ZFV5</accession>
<organism evidence="10 11">
    <name type="scientific">Coraliomargarita sinensis</name>
    <dbReference type="NCBI Taxonomy" id="2174842"/>
    <lineage>
        <taxon>Bacteria</taxon>
        <taxon>Pseudomonadati</taxon>
        <taxon>Verrucomicrobiota</taxon>
        <taxon>Opitutia</taxon>
        <taxon>Puniceicoccales</taxon>
        <taxon>Coraliomargaritaceae</taxon>
        <taxon>Coraliomargarita</taxon>
    </lineage>
</organism>
<evidence type="ECO:0000313" key="11">
    <source>
        <dbReference type="Proteomes" id="UP000247099"/>
    </source>
</evidence>
<keyword evidence="3" id="KW-0997">Cell inner membrane</keyword>
<evidence type="ECO:0000256" key="2">
    <source>
        <dbReference type="ARBA" id="ARBA00022475"/>
    </source>
</evidence>
<comment type="caution">
    <text evidence="10">The sequence shown here is derived from an EMBL/GenBank/DDBJ whole genome shotgun (WGS) entry which is preliminary data.</text>
</comment>
<keyword evidence="11" id="KW-1185">Reference proteome</keyword>
<dbReference type="EMBL" id="QHJQ01000004">
    <property type="protein sequence ID" value="PXA04406.1"/>
    <property type="molecule type" value="Genomic_DNA"/>
</dbReference>
<keyword evidence="1" id="KW-0813">Transport</keyword>
<feature type="transmembrane region" description="Helical" evidence="9">
    <location>
        <begin position="136"/>
        <end position="159"/>
    </location>
</feature>
<dbReference type="InParanoid" id="A0A317ZFV5"/>
<reference evidence="10 11" key="1">
    <citation type="submission" date="2018-05" db="EMBL/GenBank/DDBJ databases">
        <title>Coraliomargarita sinensis sp. nov., isolated from a marine solar saltern.</title>
        <authorList>
            <person name="Zhou L.Y."/>
        </authorList>
    </citation>
    <scope>NUCLEOTIDE SEQUENCE [LARGE SCALE GENOMIC DNA]</scope>
    <source>
        <strain evidence="10 11">WN38</strain>
    </source>
</reference>
<evidence type="ECO:0000313" key="10">
    <source>
        <dbReference type="EMBL" id="PXA04406.1"/>
    </source>
</evidence>
<keyword evidence="4" id="KW-0762">Sugar transport</keyword>
<keyword evidence="8 9" id="KW-0472">Membrane</keyword>
<keyword evidence="2" id="KW-1003">Cell membrane</keyword>
<feature type="transmembrane region" description="Helical" evidence="9">
    <location>
        <begin position="6"/>
        <end position="29"/>
    </location>
</feature>
<evidence type="ECO:0000256" key="7">
    <source>
        <dbReference type="ARBA" id="ARBA00022989"/>
    </source>
</evidence>
<evidence type="ECO:0000256" key="5">
    <source>
        <dbReference type="ARBA" id="ARBA00022692"/>
    </source>
</evidence>
<feature type="transmembrane region" description="Helical" evidence="9">
    <location>
        <begin position="295"/>
        <end position="315"/>
    </location>
</feature>
<dbReference type="InterPro" id="IPR004673">
    <property type="entry name" value="L-rhamnose-proton_sym_RhaT"/>
</dbReference>
<dbReference type="GO" id="GO:0016020">
    <property type="term" value="C:membrane"/>
    <property type="evidence" value="ECO:0007669"/>
    <property type="project" value="InterPro"/>
</dbReference>